<dbReference type="InterPro" id="IPR021737">
    <property type="entry name" value="Phage_phiKZ_Orf197"/>
</dbReference>
<evidence type="ECO:0000313" key="3">
    <source>
        <dbReference type="Proteomes" id="UP000255317"/>
    </source>
</evidence>
<evidence type="ECO:0000256" key="1">
    <source>
        <dbReference type="SAM" id="Phobius"/>
    </source>
</evidence>
<dbReference type="RefSeq" id="WP_115123219.1">
    <property type="nucleotide sequence ID" value="NZ_QRAO01000002.1"/>
</dbReference>
<gene>
    <name evidence="2" type="ORF">C8D94_102181</name>
</gene>
<evidence type="ECO:0000313" key="2">
    <source>
        <dbReference type="EMBL" id="RDK87003.1"/>
    </source>
</evidence>
<proteinExistence type="predicted"/>
<feature type="transmembrane region" description="Helical" evidence="1">
    <location>
        <begin position="90"/>
        <end position="110"/>
    </location>
</feature>
<dbReference type="Proteomes" id="UP000255317">
    <property type="component" value="Unassembled WGS sequence"/>
</dbReference>
<keyword evidence="1" id="KW-1133">Transmembrane helix</keyword>
<sequence length="245" mass="27400">MQLTTFILLQFLAHILADFFLQSQKMANEKNSIGFKSRLLPVHVLIVFLCSWLLSFQVEFFVGAGVIAIIHYIIDGFKARANRHPKFWKYAFFVDQLLHIVVLVGVSLFFEKYHGLQPLFEIPVSTTFIAIVIGYLLCLRPANFVIKEVFRSSEIDVAIAQQEKAEVLEGADELPNAGKLIGILERVLALTFILIGQFQAVGFLLAAKSVLRYKDTDTLKTEYVLIGTMLSFGIAVVCGILAGVI</sequence>
<feature type="transmembrane region" description="Helical" evidence="1">
    <location>
        <begin position="122"/>
        <end position="142"/>
    </location>
</feature>
<dbReference type="OrthoDB" id="8536716at2"/>
<keyword evidence="1" id="KW-0812">Transmembrane</keyword>
<dbReference type="Pfam" id="PF11750">
    <property type="entry name" value="DUF3307"/>
    <property type="match status" value="1"/>
</dbReference>
<reference evidence="2 3" key="1">
    <citation type="submission" date="2018-07" db="EMBL/GenBank/DDBJ databases">
        <title>Genomic Encyclopedia of Type Strains, Phase IV (KMG-IV): sequencing the most valuable type-strain genomes for metagenomic binning, comparative biology and taxonomic classification.</title>
        <authorList>
            <person name="Goeker M."/>
        </authorList>
    </citation>
    <scope>NUCLEOTIDE SEQUENCE [LARGE SCALE GENOMIC DNA]</scope>
    <source>
        <strain evidence="2 3">DSM 101478</strain>
    </source>
</reference>
<feature type="transmembrane region" description="Helical" evidence="1">
    <location>
        <begin position="223"/>
        <end position="244"/>
    </location>
</feature>
<keyword evidence="3" id="KW-1185">Reference proteome</keyword>
<feature type="transmembrane region" description="Helical" evidence="1">
    <location>
        <begin position="187"/>
        <end position="211"/>
    </location>
</feature>
<organism evidence="2 3">
    <name type="scientific">Marinirhabdus gelatinilytica</name>
    <dbReference type="NCBI Taxonomy" id="1703343"/>
    <lineage>
        <taxon>Bacteria</taxon>
        <taxon>Pseudomonadati</taxon>
        <taxon>Bacteroidota</taxon>
        <taxon>Flavobacteriia</taxon>
        <taxon>Flavobacteriales</taxon>
        <taxon>Flavobacteriaceae</taxon>
    </lineage>
</organism>
<protein>
    <submittedName>
        <fullName evidence="2">Uncharacterized protein DUF3307</fullName>
    </submittedName>
</protein>
<dbReference type="AlphaFoldDB" id="A0A370QF75"/>
<feature type="transmembrane region" description="Helical" evidence="1">
    <location>
        <begin position="41"/>
        <end position="70"/>
    </location>
</feature>
<accession>A0A370QF75</accession>
<dbReference type="EMBL" id="QRAO01000002">
    <property type="protein sequence ID" value="RDK87003.1"/>
    <property type="molecule type" value="Genomic_DNA"/>
</dbReference>
<keyword evidence="1" id="KW-0472">Membrane</keyword>
<name>A0A370QF75_9FLAO</name>
<comment type="caution">
    <text evidence="2">The sequence shown here is derived from an EMBL/GenBank/DDBJ whole genome shotgun (WGS) entry which is preliminary data.</text>
</comment>